<proteinExistence type="predicted"/>
<evidence type="ECO:0000256" key="1">
    <source>
        <dbReference type="SAM" id="MobiDB-lite"/>
    </source>
</evidence>
<accession>A0A3M6TX79</accession>
<evidence type="ECO:0000313" key="2">
    <source>
        <dbReference type="EMBL" id="RMX45894.1"/>
    </source>
</evidence>
<keyword evidence="3" id="KW-1185">Reference proteome</keyword>
<dbReference type="Proteomes" id="UP000275408">
    <property type="component" value="Unassembled WGS sequence"/>
</dbReference>
<sequence>MSERSSSKGHQSVYDKALAIFQERIKKLKVVEQEIEKERVQTNIDYKFEERKIKEDLINMCRDRKRFAREAKSRKLPPLDKEKVYQGWTVKEKQRRLRSLRIERSHESFPAITCTGPNIPKIMKRSISKESQFHNWLIGFPKIIKVTSTKRTSRNPKQMKAILGKGVANTNDTKAMKRHSKVTNIVFNVPLTLKDAKAAAETQFEVTSHRERKRAIEMTAKSQSRGARGSRFPKFKGVLENN</sequence>
<name>A0A3M6TX79_POCDA</name>
<feature type="region of interest" description="Disordered" evidence="1">
    <location>
        <begin position="218"/>
        <end position="242"/>
    </location>
</feature>
<evidence type="ECO:0000313" key="3">
    <source>
        <dbReference type="Proteomes" id="UP000275408"/>
    </source>
</evidence>
<comment type="caution">
    <text evidence="2">The sequence shown here is derived from an EMBL/GenBank/DDBJ whole genome shotgun (WGS) entry which is preliminary data.</text>
</comment>
<protein>
    <submittedName>
        <fullName evidence="2">Uncharacterized protein</fullName>
    </submittedName>
</protein>
<reference evidence="2 3" key="1">
    <citation type="journal article" date="2018" name="Sci. Rep.">
        <title>Comparative analysis of the Pocillopora damicornis genome highlights role of immune system in coral evolution.</title>
        <authorList>
            <person name="Cunning R."/>
            <person name="Bay R.A."/>
            <person name="Gillette P."/>
            <person name="Baker A.C."/>
            <person name="Traylor-Knowles N."/>
        </authorList>
    </citation>
    <scope>NUCLEOTIDE SEQUENCE [LARGE SCALE GENOMIC DNA]</scope>
    <source>
        <strain evidence="2">RSMAS</strain>
        <tissue evidence="2">Whole animal</tissue>
    </source>
</reference>
<gene>
    <name evidence="2" type="ORF">pdam_00015072</name>
</gene>
<dbReference type="EMBL" id="RCHS01002752">
    <property type="protein sequence ID" value="RMX45894.1"/>
    <property type="molecule type" value="Genomic_DNA"/>
</dbReference>
<organism evidence="2 3">
    <name type="scientific">Pocillopora damicornis</name>
    <name type="common">Cauliflower coral</name>
    <name type="synonym">Millepora damicornis</name>
    <dbReference type="NCBI Taxonomy" id="46731"/>
    <lineage>
        <taxon>Eukaryota</taxon>
        <taxon>Metazoa</taxon>
        <taxon>Cnidaria</taxon>
        <taxon>Anthozoa</taxon>
        <taxon>Hexacorallia</taxon>
        <taxon>Scleractinia</taxon>
        <taxon>Astrocoeniina</taxon>
        <taxon>Pocilloporidae</taxon>
        <taxon>Pocillopora</taxon>
    </lineage>
</organism>
<dbReference type="AlphaFoldDB" id="A0A3M6TX79"/>